<dbReference type="KEGG" id="git:C6V83_06145"/>
<dbReference type="RefSeq" id="WP_105941648.1">
    <property type="nucleotide sequence ID" value="NZ_CP027433.1"/>
</dbReference>
<keyword evidence="1" id="KW-1133">Transmembrane helix</keyword>
<keyword evidence="1" id="KW-0812">Transmembrane</keyword>
<dbReference type="Proteomes" id="UP000239814">
    <property type="component" value="Chromosome"/>
</dbReference>
<feature type="transmembrane region" description="Helical" evidence="1">
    <location>
        <begin position="81"/>
        <end position="100"/>
    </location>
</feature>
<feature type="transmembrane region" description="Helical" evidence="1">
    <location>
        <begin position="112"/>
        <end position="133"/>
    </location>
</feature>
<accession>A0A2S0KE04</accession>
<evidence type="ECO:0000256" key="1">
    <source>
        <dbReference type="SAM" id="Phobius"/>
    </source>
</evidence>
<sequence length="187" mass="18713">MPETVPATALPRLRSATVGVTTAGTGILAHAQGHGAVPDSGALLMICLAGLGLGVATGSGAARDRRGTTIPRVDPSSAWRLLPVLAGGQIAVHLLMIALSGHHHELLTAPMALTHTLGTLAALVLVVAAESLVRSVSGLALRVVSLLLSGPVPEPAAAPAPRTVVRVPESLLRLAAVGTRGPPAVLV</sequence>
<name>A0A2S0KE04_9ACTN</name>
<reference evidence="2 3" key="1">
    <citation type="submission" date="2018-03" db="EMBL/GenBank/DDBJ databases">
        <title>Characteristics and genome of n-alkane degrading marine bacteria Gordonia iterans isolated from crude oil contaminated in Tae-an, South Korea.</title>
        <authorList>
            <person name="Lee S.-S."/>
            <person name="Kim H."/>
        </authorList>
    </citation>
    <scope>NUCLEOTIDE SEQUENCE [LARGE SCALE GENOMIC DNA]</scope>
    <source>
        <strain evidence="2 3">Co17</strain>
    </source>
</reference>
<feature type="transmembrane region" description="Helical" evidence="1">
    <location>
        <begin position="42"/>
        <end position="61"/>
    </location>
</feature>
<dbReference type="EMBL" id="CP027433">
    <property type="protein sequence ID" value="AVL99916.1"/>
    <property type="molecule type" value="Genomic_DNA"/>
</dbReference>
<dbReference type="AlphaFoldDB" id="A0A2S0KE04"/>
<proteinExistence type="predicted"/>
<evidence type="ECO:0000313" key="3">
    <source>
        <dbReference type="Proteomes" id="UP000239814"/>
    </source>
</evidence>
<keyword evidence="3" id="KW-1185">Reference proteome</keyword>
<dbReference type="OrthoDB" id="10018413at2"/>
<organism evidence="2 3">
    <name type="scientific">Gordonia iterans</name>
    <dbReference type="NCBI Taxonomy" id="1004901"/>
    <lineage>
        <taxon>Bacteria</taxon>
        <taxon>Bacillati</taxon>
        <taxon>Actinomycetota</taxon>
        <taxon>Actinomycetes</taxon>
        <taxon>Mycobacteriales</taxon>
        <taxon>Gordoniaceae</taxon>
        <taxon>Gordonia</taxon>
    </lineage>
</organism>
<gene>
    <name evidence="2" type="ORF">C6V83_06145</name>
</gene>
<keyword evidence="1" id="KW-0472">Membrane</keyword>
<evidence type="ECO:0000313" key="2">
    <source>
        <dbReference type="EMBL" id="AVL99916.1"/>
    </source>
</evidence>
<protein>
    <submittedName>
        <fullName evidence="2">Uncharacterized protein</fullName>
    </submittedName>
</protein>